<proteinExistence type="predicted"/>
<evidence type="ECO:0000256" key="1">
    <source>
        <dbReference type="ARBA" id="ARBA00023015"/>
    </source>
</evidence>
<evidence type="ECO:0000313" key="7">
    <source>
        <dbReference type="Proteomes" id="UP000198290"/>
    </source>
</evidence>
<feature type="DNA-binding region" description="H-T-H motif" evidence="4">
    <location>
        <begin position="31"/>
        <end position="50"/>
    </location>
</feature>
<feature type="domain" description="HTH tetR-type" evidence="5">
    <location>
        <begin position="8"/>
        <end position="68"/>
    </location>
</feature>
<reference evidence="7" key="3">
    <citation type="journal article" date="2017" name="Plant Physiol. Biochem.">
        <title>Differential oxidative and antioxidative response of duckweed Lemna minor toward plant growth promoting/inhibiting bacteria.</title>
        <authorList>
            <person name="Ishizawa H."/>
            <person name="Kuroda M."/>
            <person name="Morikawa M."/>
            <person name="Ike M."/>
        </authorList>
    </citation>
    <scope>NUCLEOTIDE SEQUENCE [LARGE SCALE GENOMIC DNA]</scope>
    <source>
        <strain evidence="7">H3</strain>
    </source>
</reference>
<accession>A0A3G9GPL4</accession>
<evidence type="ECO:0000259" key="5">
    <source>
        <dbReference type="PROSITE" id="PS50977"/>
    </source>
</evidence>
<keyword evidence="3" id="KW-0804">Transcription</keyword>
<dbReference type="AlphaFoldDB" id="A0A3G9GPL4"/>
<evidence type="ECO:0000256" key="2">
    <source>
        <dbReference type="ARBA" id="ARBA00023125"/>
    </source>
</evidence>
<dbReference type="OrthoDB" id="2356263at2"/>
<keyword evidence="2 4" id="KW-0238">DNA-binding</keyword>
<sequence length="214" mass="23717">MKPDTNPHPTRLLLLQHGLQHLRQHGLRQLTVRGICQQAGVNPGGFVYHFGNRQQFVSTLLELWYAPLYQQLQDSLQQQGEPLSRLSAMLLQLVAFAKAEGGVISQLLLDAGAGEVAAVEFIRNLAPRHPQLLLQCLSEAQQAGQLCQAPPLHQLMFLMSALGFPVLLQQLSSGKHILPTLLEQGLASYALEPEHLQQRLHWALKGLSARELAQ</sequence>
<dbReference type="STRING" id="332411.VI06_06295"/>
<keyword evidence="1" id="KW-0805">Transcription regulation</keyword>
<reference evidence="7" key="1">
    <citation type="journal article" date="2017" name="Biotechnol. Biofuels">
        <title>Evaluation of environmental bacterial communities as a factor affecting the growth of duckweed Lemna minor.</title>
        <authorList>
            <person name="Ishizawa H."/>
            <person name="Kuroda M."/>
            <person name="Morikawa M."/>
            <person name="Ike M."/>
        </authorList>
    </citation>
    <scope>NUCLEOTIDE SEQUENCE [LARGE SCALE GENOMIC DNA]</scope>
    <source>
        <strain evidence="7">H3</strain>
    </source>
</reference>
<gene>
    <name evidence="6" type="ORF">DLM_3983</name>
</gene>
<evidence type="ECO:0000256" key="3">
    <source>
        <dbReference type="ARBA" id="ARBA00023163"/>
    </source>
</evidence>
<reference evidence="6 7" key="2">
    <citation type="journal article" date="2017" name="Genome Announc.">
        <title>Draft genome sequence of Aquitalea magnusonii strain H3, a plant growth-promoting bacterium of duckweed Lemna minor.</title>
        <authorList>
            <person name="Ishizawa H."/>
            <person name="Kuroda M."/>
            <person name="Ike M."/>
        </authorList>
    </citation>
    <scope>NUCLEOTIDE SEQUENCE [LARGE SCALE GENOMIC DNA]</scope>
    <source>
        <strain evidence="6 7">H3</strain>
    </source>
</reference>
<dbReference type="Pfam" id="PF00440">
    <property type="entry name" value="TetR_N"/>
    <property type="match status" value="1"/>
</dbReference>
<dbReference type="EMBL" id="AP018823">
    <property type="protein sequence ID" value="BBF87562.1"/>
    <property type="molecule type" value="Genomic_DNA"/>
</dbReference>
<dbReference type="PROSITE" id="PS50977">
    <property type="entry name" value="HTH_TETR_2"/>
    <property type="match status" value="1"/>
</dbReference>
<dbReference type="GO" id="GO:0003677">
    <property type="term" value="F:DNA binding"/>
    <property type="evidence" value="ECO:0007669"/>
    <property type="project" value="UniProtKB-UniRule"/>
</dbReference>
<dbReference type="RefSeq" id="WP_089082457.1">
    <property type="nucleotide sequence ID" value="NZ_AP018823.1"/>
</dbReference>
<dbReference type="KEGG" id="amah:DLM_3983"/>
<evidence type="ECO:0000256" key="4">
    <source>
        <dbReference type="PROSITE-ProRule" id="PRU00335"/>
    </source>
</evidence>
<dbReference type="PANTHER" id="PTHR47506">
    <property type="entry name" value="TRANSCRIPTIONAL REGULATORY PROTEIN"/>
    <property type="match status" value="1"/>
</dbReference>
<keyword evidence="7" id="KW-1185">Reference proteome</keyword>
<dbReference type="Proteomes" id="UP000198290">
    <property type="component" value="Chromosome"/>
</dbReference>
<dbReference type="InterPro" id="IPR001647">
    <property type="entry name" value="HTH_TetR"/>
</dbReference>
<dbReference type="PANTHER" id="PTHR47506:SF6">
    <property type="entry name" value="HTH-TYPE TRANSCRIPTIONAL REPRESSOR NEMR"/>
    <property type="match status" value="1"/>
</dbReference>
<protein>
    <recommendedName>
        <fullName evidence="5">HTH tetR-type domain-containing protein</fullName>
    </recommendedName>
</protein>
<organism evidence="6 7">
    <name type="scientific">Aquitalea magnusonii</name>
    <dbReference type="NCBI Taxonomy" id="332411"/>
    <lineage>
        <taxon>Bacteria</taxon>
        <taxon>Pseudomonadati</taxon>
        <taxon>Pseudomonadota</taxon>
        <taxon>Betaproteobacteria</taxon>
        <taxon>Neisseriales</taxon>
        <taxon>Chromobacteriaceae</taxon>
        <taxon>Aquitalea</taxon>
    </lineage>
</organism>
<dbReference type="SUPFAM" id="SSF46689">
    <property type="entry name" value="Homeodomain-like"/>
    <property type="match status" value="1"/>
</dbReference>
<name>A0A3G9GPL4_9NEIS</name>
<evidence type="ECO:0000313" key="6">
    <source>
        <dbReference type="EMBL" id="BBF87562.1"/>
    </source>
</evidence>
<dbReference type="Gene3D" id="1.10.357.10">
    <property type="entry name" value="Tetracycline Repressor, domain 2"/>
    <property type="match status" value="1"/>
</dbReference>
<dbReference type="InterPro" id="IPR009057">
    <property type="entry name" value="Homeodomain-like_sf"/>
</dbReference>